<keyword evidence="2" id="KW-1185">Reference proteome</keyword>
<evidence type="ECO:0000313" key="1">
    <source>
        <dbReference type="EMBL" id="VDI09236.1"/>
    </source>
</evidence>
<reference evidence="1" key="1">
    <citation type="submission" date="2018-11" db="EMBL/GenBank/DDBJ databases">
        <authorList>
            <person name="Alioto T."/>
            <person name="Alioto T."/>
        </authorList>
    </citation>
    <scope>NUCLEOTIDE SEQUENCE</scope>
</reference>
<comment type="caution">
    <text evidence="1">The sequence shown here is derived from an EMBL/GenBank/DDBJ whole genome shotgun (WGS) entry which is preliminary data.</text>
</comment>
<evidence type="ECO:0000313" key="2">
    <source>
        <dbReference type="Proteomes" id="UP000596742"/>
    </source>
</evidence>
<dbReference type="Proteomes" id="UP000596742">
    <property type="component" value="Unassembled WGS sequence"/>
</dbReference>
<accession>A0A8B6CU76</accession>
<sequence>MAENQSDEVQESKASQSVKIGVLDIDGVRMVISHTISLMPSIWRILDNLLIMMTAEPKSSASSHGRQKTKVVKWKGLNPNLQLHHMAENQSDEVQESKASQSVKIDVLDIDGVRMVISHTISLMPSIWRILDNLQVMRTAELKSSASSHGRKPK</sequence>
<gene>
    <name evidence="1" type="ORF">MGAL_10B035199</name>
</gene>
<dbReference type="AlphaFoldDB" id="A0A8B6CU76"/>
<dbReference type="OrthoDB" id="6181817at2759"/>
<organism evidence="1 2">
    <name type="scientific">Mytilus galloprovincialis</name>
    <name type="common">Mediterranean mussel</name>
    <dbReference type="NCBI Taxonomy" id="29158"/>
    <lineage>
        <taxon>Eukaryota</taxon>
        <taxon>Metazoa</taxon>
        <taxon>Spiralia</taxon>
        <taxon>Lophotrochozoa</taxon>
        <taxon>Mollusca</taxon>
        <taxon>Bivalvia</taxon>
        <taxon>Autobranchia</taxon>
        <taxon>Pteriomorphia</taxon>
        <taxon>Mytilida</taxon>
        <taxon>Mytiloidea</taxon>
        <taxon>Mytilidae</taxon>
        <taxon>Mytilinae</taxon>
        <taxon>Mytilus</taxon>
    </lineage>
</organism>
<dbReference type="EMBL" id="UYJE01002277">
    <property type="protein sequence ID" value="VDI09236.1"/>
    <property type="molecule type" value="Genomic_DNA"/>
</dbReference>
<protein>
    <submittedName>
        <fullName evidence="1">Uncharacterized protein</fullName>
    </submittedName>
</protein>
<proteinExistence type="predicted"/>
<name>A0A8B6CU76_MYTGA</name>